<comment type="subcellular location">
    <subcellularLocation>
        <location evidence="1">Secreted</location>
    </subcellularLocation>
</comment>
<keyword evidence="9" id="KW-1185">Reference proteome</keyword>
<dbReference type="Pfam" id="PF07602">
    <property type="entry name" value="DUF1565"/>
    <property type="match status" value="1"/>
</dbReference>
<accession>A0ABX0XFT6</accession>
<keyword evidence="2" id="KW-0964">Secreted</keyword>
<evidence type="ECO:0000313" key="9">
    <source>
        <dbReference type="Proteomes" id="UP000770785"/>
    </source>
</evidence>
<reference evidence="8 9" key="1">
    <citation type="submission" date="2020-03" db="EMBL/GenBank/DDBJ databases">
        <title>Genomic Encyclopedia of Type Strains, Phase IV (KMG-IV): sequencing the most valuable type-strain genomes for metagenomic binning, comparative biology and taxonomic classification.</title>
        <authorList>
            <person name="Goeker M."/>
        </authorList>
    </citation>
    <scope>NUCLEOTIDE SEQUENCE [LARGE SCALE GENOMIC DNA]</scope>
    <source>
        <strain evidence="8 9">DSM 105096</strain>
    </source>
</reference>
<evidence type="ECO:0000259" key="5">
    <source>
        <dbReference type="Pfam" id="PF07602"/>
    </source>
</evidence>
<dbReference type="InterPro" id="IPR011459">
    <property type="entry name" value="DUF1565"/>
</dbReference>
<dbReference type="Pfam" id="PF13229">
    <property type="entry name" value="Beta_helix"/>
    <property type="match status" value="1"/>
</dbReference>
<feature type="chain" id="PRO_5046639298" description="Right handed beta helix domain-containing protein" evidence="4">
    <location>
        <begin position="22"/>
        <end position="633"/>
    </location>
</feature>
<evidence type="ECO:0000256" key="2">
    <source>
        <dbReference type="ARBA" id="ARBA00022525"/>
    </source>
</evidence>
<dbReference type="PANTHER" id="PTHR40088">
    <property type="entry name" value="PECTATE LYASE (EUROFUNG)"/>
    <property type="match status" value="1"/>
</dbReference>
<evidence type="ECO:0000259" key="7">
    <source>
        <dbReference type="Pfam" id="PF21258"/>
    </source>
</evidence>
<dbReference type="InterPro" id="IPR006626">
    <property type="entry name" value="PbH1"/>
</dbReference>
<dbReference type="InterPro" id="IPR011050">
    <property type="entry name" value="Pectin_lyase_fold/virulence"/>
</dbReference>
<feature type="domain" description="Glycoside hydrolase 120 insertion" evidence="7">
    <location>
        <begin position="100"/>
        <end position="209"/>
    </location>
</feature>
<evidence type="ECO:0000256" key="4">
    <source>
        <dbReference type="SAM" id="SignalP"/>
    </source>
</evidence>
<evidence type="ECO:0000313" key="8">
    <source>
        <dbReference type="EMBL" id="NJC27995.1"/>
    </source>
</evidence>
<dbReference type="InterPro" id="IPR039448">
    <property type="entry name" value="Beta_helix"/>
</dbReference>
<evidence type="ECO:0000256" key="3">
    <source>
        <dbReference type="ARBA" id="ARBA00022729"/>
    </source>
</evidence>
<evidence type="ECO:0000256" key="1">
    <source>
        <dbReference type="ARBA" id="ARBA00004613"/>
    </source>
</evidence>
<gene>
    <name evidence="8" type="ORF">GGR27_003514</name>
</gene>
<evidence type="ECO:0008006" key="10">
    <source>
        <dbReference type="Google" id="ProtNLM"/>
    </source>
</evidence>
<evidence type="ECO:0000259" key="6">
    <source>
        <dbReference type="Pfam" id="PF13229"/>
    </source>
</evidence>
<dbReference type="EMBL" id="JAATJH010000007">
    <property type="protein sequence ID" value="NJC27995.1"/>
    <property type="molecule type" value="Genomic_DNA"/>
</dbReference>
<dbReference type="RefSeq" id="WP_168039616.1">
    <property type="nucleotide sequence ID" value="NZ_JAATJH010000007.1"/>
</dbReference>
<dbReference type="InterPro" id="IPR012334">
    <property type="entry name" value="Pectin_lyas_fold"/>
</dbReference>
<dbReference type="PANTHER" id="PTHR40088:SF2">
    <property type="entry name" value="SECRETED SUGAR HYDROLASE"/>
    <property type="match status" value="1"/>
</dbReference>
<comment type="caution">
    <text evidence="8">The sequence shown here is derived from an EMBL/GenBank/DDBJ whole genome shotgun (WGS) entry which is preliminary data.</text>
</comment>
<feature type="domain" description="DUF1565" evidence="5">
    <location>
        <begin position="29"/>
        <end position="68"/>
    </location>
</feature>
<organism evidence="8 9">
    <name type="scientific">Neolewinella antarctica</name>
    <dbReference type="NCBI Taxonomy" id="442734"/>
    <lineage>
        <taxon>Bacteria</taxon>
        <taxon>Pseudomonadati</taxon>
        <taxon>Bacteroidota</taxon>
        <taxon>Saprospiria</taxon>
        <taxon>Saprospirales</taxon>
        <taxon>Lewinellaceae</taxon>
        <taxon>Neolewinella</taxon>
    </lineage>
</organism>
<keyword evidence="3 4" id="KW-0732">Signal</keyword>
<dbReference type="SMART" id="SM00710">
    <property type="entry name" value="PbH1"/>
    <property type="match status" value="3"/>
</dbReference>
<dbReference type="Proteomes" id="UP000770785">
    <property type="component" value="Unassembled WGS sequence"/>
</dbReference>
<proteinExistence type="predicted"/>
<dbReference type="Gene3D" id="2.160.20.10">
    <property type="entry name" value="Single-stranded right-handed beta-helix, Pectin lyase-like"/>
    <property type="match status" value="1"/>
</dbReference>
<feature type="domain" description="Right handed beta helix" evidence="6">
    <location>
        <begin position="257"/>
        <end position="428"/>
    </location>
</feature>
<sequence>MNFAKFLLLTLAVLITPAVTATHYHVATNGGNTNEGSAAQPYRTIAYAAALARPGDTITVHEGTYRERVDPPTGGTDGLHRIVFRAAPGERVVIKGSEVITGWTVHDGTVWRAAVANTLFKDYNPYVDILTGDWLNKKGFNHHTGEVYLNGNSLFEQSNLDDVLASLPYADARDQEASTYTWYSEVTGDSTIFYANFQASDPNQELIEINVRESCFYPSRPGINYLTVSGFVMDQAATQWAAPTAEQIGLIGTHWSKGWIIENNTVSNSKSTGITLGKDRSTGHNVWLHNRAKGGATHYNEVIFRALAIGWSKETIGSHVVRNNVVFDCGQAGIVGSLGAVYSQITHNHIYDIWAKRTFTGAEMAGIKIHAAIDVLIENNRIHNTGRGIWIDWMAQGTRLTRNVLYDNTTDDLFSEVNHGPYLVDHNLFLSELSFRDWSQGGAFAHNIFAGKLEFRKGTGRFTPYHAPHSTQVAGFSDIKGGDNRYFNNIFAKPAGGEESEVENITQAYGLAAYGIAGEPNIASGNIYYGGATPGKEDVAHVAAPDFQPTFEIEKRGDKLYVNVLLDGDARSVNTKPVTTARLGSTLMSAATFEQPDGAAYNLNTDFGGATRSEAPRVGPFGRVAGPGPYRVW</sequence>
<dbReference type="InterPro" id="IPR049169">
    <property type="entry name" value="Glyco_hydro_120_ins"/>
</dbReference>
<dbReference type="InterPro" id="IPR052052">
    <property type="entry name" value="Polysaccharide_Lyase_9"/>
</dbReference>
<dbReference type="SUPFAM" id="SSF51126">
    <property type="entry name" value="Pectin lyase-like"/>
    <property type="match status" value="1"/>
</dbReference>
<dbReference type="InterPro" id="IPR013780">
    <property type="entry name" value="Glyco_hydro_b"/>
</dbReference>
<protein>
    <recommendedName>
        <fullName evidence="10">Right handed beta helix domain-containing protein</fullName>
    </recommendedName>
</protein>
<name>A0ABX0XFT6_9BACT</name>
<feature type="signal peptide" evidence="4">
    <location>
        <begin position="1"/>
        <end position="21"/>
    </location>
</feature>
<dbReference type="Gene3D" id="2.60.40.1180">
    <property type="entry name" value="Golgi alpha-mannosidase II"/>
    <property type="match status" value="1"/>
</dbReference>
<dbReference type="Pfam" id="PF21258">
    <property type="entry name" value="Glyco_hydro_120_ins"/>
    <property type="match status" value="1"/>
</dbReference>